<dbReference type="PANTHER" id="PTHR43428:SF1">
    <property type="entry name" value="ARSENATE REDUCTASE"/>
    <property type="match status" value="1"/>
</dbReference>
<evidence type="ECO:0000259" key="2">
    <source>
        <dbReference type="SMART" id="SM00226"/>
    </source>
</evidence>
<evidence type="ECO:0000313" key="3">
    <source>
        <dbReference type="EMBL" id="MEN3930184.1"/>
    </source>
</evidence>
<evidence type="ECO:0000256" key="1">
    <source>
        <dbReference type="ARBA" id="ARBA00022849"/>
    </source>
</evidence>
<comment type="caution">
    <text evidence="3">The sequence shown here is derived from an EMBL/GenBank/DDBJ whole genome shotgun (WGS) entry which is preliminary data.</text>
</comment>
<dbReference type="EMBL" id="JBBYXI010000001">
    <property type="protein sequence ID" value="MEN3930184.1"/>
    <property type="molecule type" value="Genomic_DNA"/>
</dbReference>
<keyword evidence="4" id="KW-1185">Reference proteome</keyword>
<dbReference type="PANTHER" id="PTHR43428">
    <property type="entry name" value="ARSENATE REDUCTASE"/>
    <property type="match status" value="1"/>
</dbReference>
<feature type="domain" description="Phosphotyrosine protein phosphatase I" evidence="2">
    <location>
        <begin position="11"/>
        <end position="150"/>
    </location>
</feature>
<name>A0ABV0BGV7_9HYPH</name>
<keyword evidence="1" id="KW-0059">Arsenical resistance</keyword>
<dbReference type="Gene3D" id="3.40.50.2300">
    <property type="match status" value="1"/>
</dbReference>
<organism evidence="3 4">
    <name type="scientific">Hohaiivirga grylli</name>
    <dbReference type="NCBI Taxonomy" id="3133970"/>
    <lineage>
        <taxon>Bacteria</taxon>
        <taxon>Pseudomonadati</taxon>
        <taxon>Pseudomonadota</taxon>
        <taxon>Alphaproteobacteria</taxon>
        <taxon>Hyphomicrobiales</taxon>
        <taxon>Methylobacteriaceae</taxon>
        <taxon>Hohaiivirga</taxon>
    </lineage>
</organism>
<dbReference type="InterPro" id="IPR023485">
    <property type="entry name" value="Ptyr_pPase"/>
</dbReference>
<reference evidence="3 4" key="1">
    <citation type="submission" date="2024-04" db="EMBL/GenBank/DDBJ databases">
        <title>A novel species isolated from cricket.</title>
        <authorList>
            <person name="Wang H.-C."/>
        </authorList>
    </citation>
    <scope>NUCLEOTIDE SEQUENCE [LARGE SCALE GENOMIC DNA]</scope>
    <source>
        <strain evidence="3 4">WL0021</strain>
    </source>
</reference>
<dbReference type="Pfam" id="PF01451">
    <property type="entry name" value="LMWPc"/>
    <property type="match status" value="1"/>
</dbReference>
<dbReference type="SUPFAM" id="SSF52788">
    <property type="entry name" value="Phosphotyrosine protein phosphatases I"/>
    <property type="match status" value="1"/>
</dbReference>
<proteinExistence type="predicted"/>
<gene>
    <name evidence="3" type="ORF">WJT86_03800</name>
</gene>
<dbReference type="RefSeq" id="WP_346336149.1">
    <property type="nucleotide sequence ID" value="NZ_JBBYXI010000001.1"/>
</dbReference>
<dbReference type="SMART" id="SM00226">
    <property type="entry name" value="LMWPc"/>
    <property type="match status" value="1"/>
</dbReference>
<dbReference type="Proteomes" id="UP001418637">
    <property type="component" value="Unassembled WGS sequence"/>
</dbReference>
<evidence type="ECO:0000313" key="4">
    <source>
        <dbReference type="Proteomes" id="UP001418637"/>
    </source>
</evidence>
<accession>A0ABV0BGV7</accession>
<protein>
    <submittedName>
        <fullName evidence="3">Low molecular weight phosphatase family protein</fullName>
    </submittedName>
</protein>
<sequence length="160" mass="18036">MTDPKRKGGIQSVLFACKYNAIRSPMAEALAKHFFGQKIYIQSAGVKAGRDIDPMAVAALQEIGVDCSRHKTRTIFELRDTEGLNFDLIVTLSPEAHHLILEMTSSLSANVEYWPTFDPTAVQGSYEKELDAYRQVRETLTQNIKQRLSSQPLWSDDMEV</sequence>
<dbReference type="InterPro" id="IPR036196">
    <property type="entry name" value="Ptyr_pPase_sf"/>
</dbReference>